<evidence type="ECO:0000256" key="1">
    <source>
        <dbReference type="PIRSR" id="PIRSR001220-1"/>
    </source>
</evidence>
<accession>A0A317E5X6</accession>
<dbReference type="InterPro" id="IPR027473">
    <property type="entry name" value="L-asparaginase_C"/>
</dbReference>
<dbReference type="RefSeq" id="WP_109921427.1">
    <property type="nucleotide sequence ID" value="NZ_QGLF01000003.1"/>
</dbReference>
<name>A0A317E5X6_9PROT</name>
<dbReference type="OrthoDB" id="9788068at2"/>
<keyword evidence="7" id="KW-1185">Reference proteome</keyword>
<feature type="binding site" evidence="2">
    <location>
        <begin position="96"/>
        <end position="97"/>
    </location>
    <ligand>
        <name>substrate</name>
    </ligand>
</feature>
<sequence length="344" mass="36191">MALSDLDLNRRILVVYVGGTIGMRQSADGLSPQRDLPTALAVKLAPWGGQLPLFSIESLDEPIDSAEAEPADWLRIARHIAERCNRYDGFVILHGTDTMAYTASALGFMLRGIDQPVIVTGAQVPLETPGSDALDNVVSALTFAACPALSGVGLAFDRVLYRGCRTTKVSSSDFAGFDSPNHPPLARLDDSLSIDAEAVKQPDTGGLAFELPDQFGATVLSLRVVPGMQPALLDALLDLGPQGLILECYGSGTVPGLGGRMLGFLERAMNRGVVVVALSQALHGGVRLGTYAAGSALVKAGVIDGRDLTFEAAFTKLHHLLAQGLPSAAVRGAFTRNLTGECRE</sequence>
<dbReference type="EMBL" id="QGLF01000003">
    <property type="protein sequence ID" value="PWR20783.1"/>
    <property type="molecule type" value="Genomic_DNA"/>
</dbReference>
<dbReference type="PANTHER" id="PTHR11707">
    <property type="entry name" value="L-ASPARAGINASE"/>
    <property type="match status" value="1"/>
</dbReference>
<dbReference type="InterPro" id="IPR036152">
    <property type="entry name" value="Asp/glu_Ase-like_sf"/>
</dbReference>
<dbReference type="PROSITE" id="PS51732">
    <property type="entry name" value="ASN_GLN_ASE_3"/>
    <property type="match status" value="1"/>
</dbReference>
<dbReference type="InterPro" id="IPR041725">
    <property type="entry name" value="L-asparaginase_I"/>
</dbReference>
<dbReference type="InterPro" id="IPR040919">
    <property type="entry name" value="Asparaginase_C"/>
</dbReference>
<dbReference type="Gene3D" id="3.40.50.1170">
    <property type="entry name" value="L-asparaginase, N-terminal domain"/>
    <property type="match status" value="1"/>
</dbReference>
<keyword evidence="6" id="KW-0378">Hydrolase</keyword>
<dbReference type="InterPro" id="IPR006034">
    <property type="entry name" value="Asparaginase/glutaminase-like"/>
</dbReference>
<evidence type="ECO:0000256" key="2">
    <source>
        <dbReference type="PIRSR" id="PIRSR001220-2"/>
    </source>
</evidence>
<feature type="domain" description="Asparaginase/glutaminase C-terminal" evidence="5">
    <location>
        <begin position="219"/>
        <end position="334"/>
    </location>
</feature>
<dbReference type="PRINTS" id="PR00139">
    <property type="entry name" value="ASNGLNASE"/>
</dbReference>
<dbReference type="SFLD" id="SFLDS00057">
    <property type="entry name" value="Glutaminase/Asparaginase"/>
    <property type="match status" value="1"/>
</dbReference>
<feature type="domain" description="L-asparaginase N-terminal" evidence="4">
    <location>
        <begin position="11"/>
        <end position="197"/>
    </location>
</feature>
<dbReference type="InterPro" id="IPR027475">
    <property type="entry name" value="Asparaginase/glutaminase_AS2"/>
</dbReference>
<dbReference type="PANTHER" id="PTHR11707:SF28">
    <property type="entry name" value="60 KDA LYSOPHOSPHOLIPASE"/>
    <property type="match status" value="1"/>
</dbReference>
<dbReference type="Gene3D" id="3.40.50.40">
    <property type="match status" value="1"/>
</dbReference>
<feature type="binding site" evidence="2">
    <location>
        <position position="65"/>
    </location>
    <ligand>
        <name>substrate</name>
    </ligand>
</feature>
<reference evidence="7" key="1">
    <citation type="submission" date="2018-05" db="EMBL/GenBank/DDBJ databases">
        <title>Zavarzinia sp. HR-AS.</title>
        <authorList>
            <person name="Lee Y."/>
            <person name="Jeon C.O."/>
        </authorList>
    </citation>
    <scope>NUCLEOTIDE SEQUENCE [LARGE SCALE GENOMIC DNA]</scope>
    <source>
        <strain evidence="7">DSM 1231</strain>
    </source>
</reference>
<organism evidence="6 7">
    <name type="scientific">Zavarzinia compransoris</name>
    <dbReference type="NCBI Taxonomy" id="1264899"/>
    <lineage>
        <taxon>Bacteria</taxon>
        <taxon>Pseudomonadati</taxon>
        <taxon>Pseudomonadota</taxon>
        <taxon>Alphaproteobacteria</taxon>
        <taxon>Rhodospirillales</taxon>
        <taxon>Zavarziniaceae</taxon>
        <taxon>Zavarzinia</taxon>
    </lineage>
</organism>
<dbReference type="SMART" id="SM00870">
    <property type="entry name" value="Asparaginase"/>
    <property type="match status" value="1"/>
</dbReference>
<dbReference type="InterPro" id="IPR027474">
    <property type="entry name" value="L-asparaginase_N"/>
</dbReference>
<feature type="active site" description="O-isoaspartyl threonine intermediate" evidence="1">
    <location>
        <position position="20"/>
    </location>
</feature>
<dbReference type="SUPFAM" id="SSF53774">
    <property type="entry name" value="Glutaminase/Asparaginase"/>
    <property type="match status" value="1"/>
</dbReference>
<evidence type="ECO:0000313" key="6">
    <source>
        <dbReference type="EMBL" id="PWR20783.1"/>
    </source>
</evidence>
<evidence type="ECO:0000259" key="5">
    <source>
        <dbReference type="Pfam" id="PF17763"/>
    </source>
</evidence>
<evidence type="ECO:0000256" key="3">
    <source>
        <dbReference type="PROSITE-ProRule" id="PRU10100"/>
    </source>
</evidence>
<evidence type="ECO:0000259" key="4">
    <source>
        <dbReference type="Pfam" id="PF00710"/>
    </source>
</evidence>
<dbReference type="Pfam" id="PF00710">
    <property type="entry name" value="Asparaginase"/>
    <property type="match status" value="1"/>
</dbReference>
<dbReference type="CDD" id="cd08963">
    <property type="entry name" value="L-asparaginase_I"/>
    <property type="match status" value="1"/>
</dbReference>
<dbReference type="PIRSF" id="PIRSF500176">
    <property type="entry name" value="L_ASNase"/>
    <property type="match status" value="1"/>
</dbReference>
<comment type="caution">
    <text evidence="6">The sequence shown here is derived from an EMBL/GenBank/DDBJ whole genome shotgun (WGS) entry which is preliminary data.</text>
</comment>
<dbReference type="Proteomes" id="UP000246077">
    <property type="component" value="Unassembled WGS sequence"/>
</dbReference>
<evidence type="ECO:0000313" key="7">
    <source>
        <dbReference type="Proteomes" id="UP000246077"/>
    </source>
</evidence>
<protein>
    <submittedName>
        <fullName evidence="6">L-asparaginase 1</fullName>
        <ecNumber evidence="6">3.5.1.1</ecNumber>
    </submittedName>
</protein>
<dbReference type="AlphaFoldDB" id="A0A317E5X6"/>
<feature type="active site" evidence="3">
    <location>
        <position position="96"/>
    </location>
</feature>
<dbReference type="InterPro" id="IPR037152">
    <property type="entry name" value="L-asparaginase_N_sf"/>
</dbReference>
<dbReference type="GO" id="GO:0004067">
    <property type="term" value="F:asparaginase activity"/>
    <property type="evidence" value="ECO:0007669"/>
    <property type="project" value="UniProtKB-UniRule"/>
</dbReference>
<proteinExistence type="predicted"/>
<dbReference type="EC" id="3.5.1.1" evidence="6"/>
<gene>
    <name evidence="6" type="primary">ansA</name>
    <name evidence="6" type="ORF">DKG75_12375</name>
</gene>
<dbReference type="PIRSF" id="PIRSF001220">
    <property type="entry name" value="L-ASNase_gatD"/>
    <property type="match status" value="1"/>
</dbReference>
<dbReference type="Pfam" id="PF17763">
    <property type="entry name" value="Asparaginase_C"/>
    <property type="match status" value="1"/>
</dbReference>
<dbReference type="PROSITE" id="PS00917">
    <property type="entry name" value="ASN_GLN_ASE_2"/>
    <property type="match status" value="1"/>
</dbReference>